<dbReference type="Proteomes" id="UP000261016">
    <property type="component" value="Unassembled WGS sequence"/>
</dbReference>
<dbReference type="Proteomes" id="UP000240717">
    <property type="component" value="Unassembled WGS sequence"/>
</dbReference>
<dbReference type="AlphaFoldDB" id="A0A2T4PI64"/>
<dbReference type="Pfam" id="PF02482">
    <property type="entry name" value="Ribosomal_S30AE"/>
    <property type="match status" value="1"/>
</dbReference>
<evidence type="ECO:0000259" key="6">
    <source>
        <dbReference type="Pfam" id="PF16321"/>
    </source>
</evidence>
<dbReference type="Proteomes" id="UP000814367">
    <property type="component" value="Unassembled WGS sequence"/>
</dbReference>
<dbReference type="InterPro" id="IPR034694">
    <property type="entry name" value="HPF_long/plastid"/>
</dbReference>
<evidence type="ECO:0000313" key="7">
    <source>
        <dbReference type="EMBL" id="MCG6226308.1"/>
    </source>
</evidence>
<dbReference type="InterPro" id="IPR038416">
    <property type="entry name" value="Ribosom_S30AE_C_sf"/>
</dbReference>
<dbReference type="GO" id="GO:0043024">
    <property type="term" value="F:ribosomal small subunit binding"/>
    <property type="evidence" value="ECO:0007669"/>
    <property type="project" value="TreeGrafter"/>
</dbReference>
<evidence type="ECO:0000256" key="4">
    <source>
        <dbReference type="ARBA" id="ARBA00061436"/>
    </source>
</evidence>
<evidence type="ECO:0000313" key="13">
    <source>
        <dbReference type="Proteomes" id="UP000481807"/>
    </source>
</evidence>
<comment type="similarity">
    <text evidence="4 5">Belongs to the HPF/YfiA ribosome-associated protein family. Long HPF subfamily.</text>
</comment>
<evidence type="ECO:0000313" key="10">
    <source>
        <dbReference type="EMBL" id="RGM32138.1"/>
    </source>
</evidence>
<dbReference type="InterPro" id="IPR050574">
    <property type="entry name" value="HPF/YfiA_ribosome-assoc"/>
</dbReference>
<dbReference type="PANTHER" id="PTHR33231">
    <property type="entry name" value="30S RIBOSOMAL PROTEIN"/>
    <property type="match status" value="1"/>
</dbReference>
<protein>
    <recommendedName>
        <fullName evidence="5">Ribosome hibernation promoting factor</fullName>
        <shortName evidence="5">HPF</shortName>
    </recommendedName>
</protein>
<evidence type="ECO:0000256" key="1">
    <source>
        <dbReference type="ARBA" id="ARBA00004496"/>
    </source>
</evidence>
<evidence type="ECO:0000256" key="3">
    <source>
        <dbReference type="ARBA" id="ARBA00022845"/>
    </source>
</evidence>
<feature type="domain" description="Sigma 54 modulation/S30EA ribosomal protein C-terminal" evidence="6">
    <location>
        <begin position="132"/>
        <end position="185"/>
    </location>
</feature>
<dbReference type="EMBL" id="QXWP01000002">
    <property type="protein sequence ID" value="NBH30277.1"/>
    <property type="molecule type" value="Genomic_DNA"/>
</dbReference>
<comment type="subunit">
    <text evidence="5">Interacts with 100S ribosomes.</text>
</comment>
<dbReference type="NCBIfam" id="TIGR00741">
    <property type="entry name" value="yfiA"/>
    <property type="match status" value="1"/>
</dbReference>
<evidence type="ECO:0000313" key="9">
    <source>
        <dbReference type="EMBL" id="PTI50587.1"/>
    </source>
</evidence>
<proteinExistence type="inferred from homology"/>
<dbReference type="EMBL" id="PZEV01000026">
    <property type="protein sequence ID" value="PTI50587.1"/>
    <property type="molecule type" value="Genomic_DNA"/>
</dbReference>
<dbReference type="InterPro" id="IPR032528">
    <property type="entry name" value="Ribosom_S30AE_C"/>
</dbReference>
<reference evidence="9" key="2">
    <citation type="submission" date="2018-03" db="EMBL/GenBank/DDBJ databases">
        <authorList>
            <person name="Keele B.F."/>
        </authorList>
    </citation>
    <scope>NUCLEOTIDE SEQUENCE</scope>
    <source>
        <strain evidence="9">SNUC 2993</strain>
    </source>
</reference>
<accession>A0A2T4PI64</accession>
<evidence type="ECO:0000313" key="11">
    <source>
        <dbReference type="Proteomes" id="UP000240717"/>
    </source>
</evidence>
<keyword evidence="2 5" id="KW-0963">Cytoplasm</keyword>
<dbReference type="FunFam" id="3.30.160.100:FF:000003">
    <property type="entry name" value="Ribosome hibernation promoting factor"/>
    <property type="match status" value="1"/>
</dbReference>
<dbReference type="GO" id="GO:0022627">
    <property type="term" value="C:cytosolic small ribosomal subunit"/>
    <property type="evidence" value="ECO:0007669"/>
    <property type="project" value="TreeGrafter"/>
</dbReference>
<reference evidence="8 13" key="4">
    <citation type="submission" date="2018-08" db="EMBL/GenBank/DDBJ databases">
        <title>Murine metabolic-syndrome-specific gut microbial biobank.</title>
        <authorList>
            <person name="Liu C."/>
        </authorList>
    </citation>
    <scope>NUCLEOTIDE SEQUENCE [LARGE SCALE GENOMIC DNA]</scope>
    <source>
        <strain evidence="8 13">1XD21-27</strain>
    </source>
</reference>
<keyword evidence="14" id="KW-1185">Reference proteome</keyword>
<dbReference type="RefSeq" id="WP_002450920.1">
    <property type="nucleotide sequence ID" value="NZ_CABMFV010000001.1"/>
</dbReference>
<dbReference type="HAMAP" id="MF_00839">
    <property type="entry name" value="HPF"/>
    <property type="match status" value="1"/>
</dbReference>
<dbReference type="EMBL" id="QSTD01000001">
    <property type="protein sequence ID" value="RGM32138.1"/>
    <property type="molecule type" value="Genomic_DNA"/>
</dbReference>
<reference evidence="7 14" key="5">
    <citation type="submission" date="2020-03" db="EMBL/GenBank/DDBJ databases">
        <title>Comparative genetics of Staphylococcus warneri persistents from caprine mastitis.</title>
        <authorList>
            <person name="Franca C.A."/>
            <person name="Rosa D.S."/>
            <person name="Silva A."/>
            <person name="Rodrigues D.L.N."/>
            <person name="Santos R.G."/>
            <person name="Castillo R.E.H."/>
            <person name="Moreira M.A.S."/>
            <person name="Lima M.C."/>
            <person name="Gouveia G.V."/>
            <person name="Gouveia J.J.S."/>
            <person name="Souza R.F.S."/>
            <person name="Bertram B."/>
            <person name="Azevedo V."/>
            <person name="Costa M."/>
        </authorList>
    </citation>
    <scope>NUCLEOTIDE SEQUENCE [LARGE SCALE GENOMIC DNA]</scope>
    <source>
        <strain evidence="7 14">Cap 9.2</strain>
    </source>
</reference>
<dbReference type="SUPFAM" id="SSF69754">
    <property type="entry name" value="Ribosome binding protein Y (YfiA homologue)"/>
    <property type="match status" value="1"/>
</dbReference>
<dbReference type="EMBL" id="JAANHJ010000001">
    <property type="protein sequence ID" value="MCG6226308.1"/>
    <property type="molecule type" value="Genomic_DNA"/>
</dbReference>
<dbReference type="InterPro" id="IPR036567">
    <property type="entry name" value="RHF-like"/>
</dbReference>
<dbReference type="GO" id="GO:0045900">
    <property type="term" value="P:negative regulation of translational elongation"/>
    <property type="evidence" value="ECO:0007669"/>
    <property type="project" value="TreeGrafter"/>
</dbReference>
<dbReference type="Pfam" id="PF16321">
    <property type="entry name" value="Ribosom_S30AE_C"/>
    <property type="match status" value="1"/>
</dbReference>
<comment type="caution">
    <text evidence="9">The sequence shown here is derived from an EMBL/GenBank/DDBJ whole genome shotgun (WGS) entry which is preliminary data.</text>
</comment>
<reference evidence="9 11" key="1">
    <citation type="journal article" date="2016" name="Front. Microbiol.">
        <title>Comprehensive Phylogenetic Analysis of Bovine Non-aureus Staphylococci Species Based on Whole-Genome Sequencing.</title>
        <authorList>
            <person name="Naushad S."/>
            <person name="Barkema H.W."/>
            <person name="Luby C."/>
            <person name="Condas L.A."/>
            <person name="Nobrega D.B."/>
            <person name="Carson D.A."/>
            <person name="De Buck J."/>
        </authorList>
    </citation>
    <scope>NUCLEOTIDE SEQUENCE [LARGE SCALE GENOMIC DNA]</scope>
    <source>
        <strain evidence="9 11">SNUC 2993</strain>
    </source>
</reference>
<organism evidence="9 11">
    <name type="scientific">Staphylococcus warneri</name>
    <dbReference type="NCBI Taxonomy" id="1292"/>
    <lineage>
        <taxon>Bacteria</taxon>
        <taxon>Bacillati</taxon>
        <taxon>Bacillota</taxon>
        <taxon>Bacilli</taxon>
        <taxon>Bacillales</taxon>
        <taxon>Staphylococcaceae</taxon>
        <taxon>Staphylococcus</taxon>
    </lineage>
</organism>
<dbReference type="STRING" id="1194526.A284_09550"/>
<keyword evidence="3 5" id="KW-0810">Translation regulation</keyword>
<name>A0A2T4PI64_STAWA</name>
<dbReference type="FunFam" id="3.30.505.50:FF:000001">
    <property type="entry name" value="Ribosome hibernation promoting factor"/>
    <property type="match status" value="1"/>
</dbReference>
<comment type="function">
    <text evidence="5">Required for dimerization of active 70S ribosomes into 100S ribosomes in stationary phase; 100S ribosomes are translationally inactive and sometimes present during exponential growth.</text>
</comment>
<reference evidence="10 12" key="3">
    <citation type="submission" date="2018-08" db="EMBL/GenBank/DDBJ databases">
        <title>A genome reference for cultivated species of the human gut microbiota.</title>
        <authorList>
            <person name="Zou Y."/>
            <person name="Xue W."/>
            <person name="Luo G."/>
        </authorList>
    </citation>
    <scope>NUCLEOTIDE SEQUENCE [LARGE SCALE GENOMIC DNA]</scope>
    <source>
        <strain evidence="10 12">OM08-17AT</strain>
    </source>
</reference>
<evidence type="ECO:0000313" key="14">
    <source>
        <dbReference type="Proteomes" id="UP000814367"/>
    </source>
</evidence>
<dbReference type="CDD" id="cd00552">
    <property type="entry name" value="RaiA"/>
    <property type="match status" value="1"/>
</dbReference>
<evidence type="ECO:0000313" key="12">
    <source>
        <dbReference type="Proteomes" id="UP000261016"/>
    </source>
</evidence>
<dbReference type="GeneID" id="58060799"/>
<gene>
    <name evidence="9" type="primary">raiA</name>
    <name evidence="5" type="synonym">hpf</name>
    <name evidence="9" type="ORF">BU085_08305</name>
    <name evidence="8" type="ORF">D3Z30_04715</name>
    <name evidence="10" type="ORF">DXC19_01185</name>
    <name evidence="7" type="ORF">G8J23_09970</name>
</gene>
<evidence type="ECO:0000256" key="2">
    <source>
        <dbReference type="ARBA" id="ARBA00022490"/>
    </source>
</evidence>
<sequence length="191" mass="22189">MIRFEIHGDNLTITDAIRNYIEEKIGKLERYFNNVPNAVAHVKVKTYSNSTTKVEVTIPLKDVTLRAEERHDDLYAGVDLITNKLERQVRKYKTRVNRKHRDRGDQEVFVAEVQEAPPEEISGAEENNDNDIEIIRSKQFSLKPMDSEEAVLQMNLLGHDFFIFTDRETDGTSIVYRRKDGKYGLIETTEQ</sequence>
<evidence type="ECO:0000313" key="8">
    <source>
        <dbReference type="EMBL" id="NBH30277.1"/>
    </source>
</evidence>
<comment type="subcellular location">
    <subcellularLocation>
        <location evidence="1 5">Cytoplasm</location>
    </subcellularLocation>
</comment>
<dbReference type="PANTHER" id="PTHR33231:SF1">
    <property type="entry name" value="30S RIBOSOMAL PROTEIN"/>
    <property type="match status" value="1"/>
</dbReference>
<evidence type="ECO:0000256" key="5">
    <source>
        <dbReference type="HAMAP-Rule" id="MF_00839"/>
    </source>
</evidence>
<dbReference type="InterPro" id="IPR003489">
    <property type="entry name" value="RHF/RaiA"/>
</dbReference>
<dbReference type="Proteomes" id="UP000481807">
    <property type="component" value="Unassembled WGS sequence"/>
</dbReference>
<dbReference type="Gene3D" id="3.30.160.100">
    <property type="entry name" value="Ribosome hibernation promotion factor-like"/>
    <property type="match status" value="1"/>
</dbReference>
<dbReference type="Gene3D" id="3.30.505.50">
    <property type="entry name" value="Sigma 54 modulation/S30EA ribosomal protein, C-terminal domain"/>
    <property type="match status" value="1"/>
</dbReference>